<dbReference type="PANTHER" id="PTHR11157:SF169">
    <property type="entry name" value="ELONGATION OF FATTY ACIDS PROTEIN"/>
    <property type="match status" value="1"/>
</dbReference>
<comment type="subcellular location">
    <subcellularLocation>
        <location evidence="1">Membrane</location>
        <topology evidence="1">Multi-pass membrane protein</topology>
    </subcellularLocation>
</comment>
<dbReference type="GO" id="GO:0042761">
    <property type="term" value="P:very long-chain fatty acid biosynthetic process"/>
    <property type="evidence" value="ECO:0007669"/>
    <property type="project" value="TreeGrafter"/>
</dbReference>
<evidence type="ECO:0000256" key="6">
    <source>
        <dbReference type="ARBA" id="ARBA00022989"/>
    </source>
</evidence>
<keyword evidence="9 10" id="KW-0275">Fatty acid biosynthesis</keyword>
<evidence type="ECO:0000313" key="12">
    <source>
        <dbReference type="Proteomes" id="UP001147695"/>
    </source>
</evidence>
<evidence type="ECO:0000256" key="9">
    <source>
        <dbReference type="ARBA" id="ARBA00023160"/>
    </source>
</evidence>
<name>A0A9W9QX27_PENBR</name>
<keyword evidence="7 10" id="KW-0443">Lipid metabolism</keyword>
<sequence length="376" mass="41621">MNNTNSSSSIELGLPPLHLFYFPPTQPQKTGIPLPPTIPTTSKFLRPVSINSTIFDISLDLQFPLTFAVLYLSAVVLLNRINASRQYRPWGFSKKPTFRAFVVVHNALLALFSAWTFFGICHALKNCWPGQGPNYYTHIAEVICETDSKAASCESSQYTTTNYPMMTKLTDLVVLASANVNTVWEEGSAYIGWIFYMSKFYEVLDTMVILARGKKSSLLQTYHHAGVMLCGWASLKYESPALLVGIVLNSGIHTLMYSYFTLQSLGFAIPMTIKRSLTSLQIAQFLAGFVWGYAYFFVKYTVPFDAAVSQTAGASSHGDYGVSAIDGAEEMGYGRVVSCLSDSGEAFTILLTTAYVLPLLLLFVRFFIASYSKSKT</sequence>
<accession>A0A9W9QX27</accession>
<dbReference type="PANTHER" id="PTHR11157">
    <property type="entry name" value="FATTY ACID ACYL TRANSFERASE-RELATED"/>
    <property type="match status" value="1"/>
</dbReference>
<evidence type="ECO:0000256" key="1">
    <source>
        <dbReference type="ARBA" id="ARBA00004141"/>
    </source>
</evidence>
<keyword evidence="4 10" id="KW-0812">Transmembrane</keyword>
<reference evidence="11" key="2">
    <citation type="journal article" date="2023" name="IMA Fungus">
        <title>Comparative genomic study of the Penicillium genus elucidates a diverse pangenome and 15 lateral gene transfer events.</title>
        <authorList>
            <person name="Petersen C."/>
            <person name="Sorensen T."/>
            <person name="Nielsen M.R."/>
            <person name="Sondergaard T.E."/>
            <person name="Sorensen J.L."/>
            <person name="Fitzpatrick D.A."/>
            <person name="Frisvad J.C."/>
            <person name="Nielsen K.L."/>
        </authorList>
    </citation>
    <scope>NUCLEOTIDE SEQUENCE</scope>
    <source>
        <strain evidence="11">IBT 35673</strain>
    </source>
</reference>
<evidence type="ECO:0000256" key="5">
    <source>
        <dbReference type="ARBA" id="ARBA00022832"/>
    </source>
</evidence>
<feature type="transmembrane region" description="Helical" evidence="10">
    <location>
        <begin position="100"/>
        <end position="120"/>
    </location>
</feature>
<keyword evidence="6 10" id="KW-1133">Transmembrane helix</keyword>
<proteinExistence type="inferred from homology"/>
<feature type="non-terminal residue" evidence="11">
    <location>
        <position position="1"/>
    </location>
</feature>
<evidence type="ECO:0000256" key="3">
    <source>
        <dbReference type="ARBA" id="ARBA00022679"/>
    </source>
</evidence>
<keyword evidence="3 10" id="KW-0808">Transferase</keyword>
<dbReference type="AlphaFoldDB" id="A0A9W9QX27"/>
<evidence type="ECO:0000256" key="7">
    <source>
        <dbReference type="ARBA" id="ARBA00023098"/>
    </source>
</evidence>
<dbReference type="GO" id="GO:0009922">
    <property type="term" value="F:fatty acid elongase activity"/>
    <property type="evidence" value="ECO:0007669"/>
    <property type="project" value="InterPro"/>
</dbReference>
<protein>
    <recommendedName>
        <fullName evidence="10">Elongation of fatty acids protein</fullName>
        <ecNumber evidence="10">2.3.1.-</ecNumber>
    </recommendedName>
</protein>
<evidence type="ECO:0000256" key="2">
    <source>
        <dbReference type="ARBA" id="ARBA00022516"/>
    </source>
</evidence>
<keyword evidence="2 10" id="KW-0444">Lipid biosynthesis</keyword>
<evidence type="ECO:0000256" key="4">
    <source>
        <dbReference type="ARBA" id="ARBA00022692"/>
    </source>
</evidence>
<reference evidence="11" key="1">
    <citation type="submission" date="2022-12" db="EMBL/GenBank/DDBJ databases">
        <authorList>
            <person name="Petersen C."/>
        </authorList>
    </citation>
    <scope>NUCLEOTIDE SEQUENCE</scope>
    <source>
        <strain evidence="11">IBT 35673</strain>
    </source>
</reference>
<dbReference type="GO" id="GO:0019367">
    <property type="term" value="P:fatty acid elongation, saturated fatty acid"/>
    <property type="evidence" value="ECO:0007669"/>
    <property type="project" value="TreeGrafter"/>
</dbReference>
<evidence type="ECO:0000313" key="11">
    <source>
        <dbReference type="EMBL" id="KAJ5345693.1"/>
    </source>
</evidence>
<dbReference type="EC" id="2.3.1.-" evidence="10"/>
<organism evidence="11 12">
    <name type="scientific">Penicillium brevicompactum</name>
    <dbReference type="NCBI Taxonomy" id="5074"/>
    <lineage>
        <taxon>Eukaryota</taxon>
        <taxon>Fungi</taxon>
        <taxon>Dikarya</taxon>
        <taxon>Ascomycota</taxon>
        <taxon>Pezizomycotina</taxon>
        <taxon>Eurotiomycetes</taxon>
        <taxon>Eurotiomycetidae</taxon>
        <taxon>Eurotiales</taxon>
        <taxon>Aspergillaceae</taxon>
        <taxon>Penicillium</taxon>
    </lineage>
</organism>
<feature type="transmembrane region" description="Helical" evidence="10">
    <location>
        <begin position="241"/>
        <end position="260"/>
    </location>
</feature>
<dbReference type="Pfam" id="PF01151">
    <property type="entry name" value="ELO"/>
    <property type="match status" value="1"/>
</dbReference>
<dbReference type="EMBL" id="JAPZBQ010000002">
    <property type="protein sequence ID" value="KAJ5345693.1"/>
    <property type="molecule type" value="Genomic_DNA"/>
</dbReference>
<gene>
    <name evidence="11" type="ORF">N7452_003697</name>
</gene>
<dbReference type="Proteomes" id="UP001147695">
    <property type="component" value="Unassembled WGS sequence"/>
</dbReference>
<feature type="transmembrane region" description="Helical" evidence="10">
    <location>
        <begin position="280"/>
        <end position="298"/>
    </location>
</feature>
<evidence type="ECO:0000256" key="8">
    <source>
        <dbReference type="ARBA" id="ARBA00023136"/>
    </source>
</evidence>
<dbReference type="GO" id="GO:0005789">
    <property type="term" value="C:endoplasmic reticulum membrane"/>
    <property type="evidence" value="ECO:0007669"/>
    <property type="project" value="TreeGrafter"/>
</dbReference>
<dbReference type="GO" id="GO:0030148">
    <property type="term" value="P:sphingolipid biosynthetic process"/>
    <property type="evidence" value="ECO:0007669"/>
    <property type="project" value="TreeGrafter"/>
</dbReference>
<dbReference type="GO" id="GO:0034625">
    <property type="term" value="P:fatty acid elongation, monounsaturated fatty acid"/>
    <property type="evidence" value="ECO:0007669"/>
    <property type="project" value="TreeGrafter"/>
</dbReference>
<comment type="catalytic activity">
    <reaction evidence="10">
        <text>an acyl-CoA + malonyl-CoA + H(+) = a 3-oxoacyl-CoA + CO2 + CoA</text>
        <dbReference type="Rhea" id="RHEA:50252"/>
        <dbReference type="ChEBI" id="CHEBI:15378"/>
        <dbReference type="ChEBI" id="CHEBI:16526"/>
        <dbReference type="ChEBI" id="CHEBI:57287"/>
        <dbReference type="ChEBI" id="CHEBI:57384"/>
        <dbReference type="ChEBI" id="CHEBI:58342"/>
        <dbReference type="ChEBI" id="CHEBI:90726"/>
    </reaction>
    <physiologicalReaction direction="left-to-right" evidence="10">
        <dbReference type="Rhea" id="RHEA:50253"/>
    </physiologicalReaction>
</comment>
<comment type="similarity">
    <text evidence="10">Belongs to the ELO family.</text>
</comment>
<keyword evidence="8 10" id="KW-0472">Membrane</keyword>
<dbReference type="InterPro" id="IPR002076">
    <property type="entry name" value="ELO_fam"/>
</dbReference>
<comment type="caution">
    <text evidence="11">The sequence shown here is derived from an EMBL/GenBank/DDBJ whole genome shotgun (WGS) entry which is preliminary data.</text>
</comment>
<feature type="transmembrane region" description="Helical" evidence="10">
    <location>
        <begin position="61"/>
        <end position="79"/>
    </location>
</feature>
<evidence type="ECO:0000256" key="10">
    <source>
        <dbReference type="RuleBase" id="RU361115"/>
    </source>
</evidence>
<keyword evidence="5 10" id="KW-0276">Fatty acid metabolism</keyword>
<feature type="transmembrane region" description="Helical" evidence="10">
    <location>
        <begin position="346"/>
        <end position="368"/>
    </location>
</feature>
<dbReference type="GO" id="GO:0034626">
    <property type="term" value="P:fatty acid elongation, polyunsaturated fatty acid"/>
    <property type="evidence" value="ECO:0007669"/>
    <property type="project" value="TreeGrafter"/>
</dbReference>